<dbReference type="InterPro" id="IPR008640">
    <property type="entry name" value="Adhesin_Head_dom"/>
</dbReference>
<dbReference type="Proteomes" id="UP000071859">
    <property type="component" value="Unassembled WGS sequence"/>
</dbReference>
<organism evidence="15 16">
    <name type="scientific">Caballeronia calidae</name>
    <dbReference type="NCBI Taxonomy" id="1777139"/>
    <lineage>
        <taxon>Bacteria</taxon>
        <taxon>Pseudomonadati</taxon>
        <taxon>Pseudomonadota</taxon>
        <taxon>Betaproteobacteria</taxon>
        <taxon>Burkholderiales</taxon>
        <taxon>Burkholderiaceae</taxon>
        <taxon>Caballeronia</taxon>
    </lineage>
</organism>
<evidence type="ECO:0000259" key="13">
    <source>
        <dbReference type="Pfam" id="PF05662"/>
    </source>
</evidence>
<feature type="domain" description="Trimeric autotransporter adhesin YadA-like C-terminal membrane anchor" evidence="11">
    <location>
        <begin position="1054"/>
        <end position="1112"/>
    </location>
</feature>
<evidence type="ECO:0000256" key="9">
    <source>
        <dbReference type="ARBA" id="ARBA00023136"/>
    </source>
</evidence>
<dbReference type="Gene3D" id="3.30.1300.30">
    <property type="entry name" value="GSPII I/J protein-like"/>
    <property type="match status" value="1"/>
</dbReference>
<dbReference type="InterPro" id="IPR024973">
    <property type="entry name" value="ESPR"/>
</dbReference>
<evidence type="ECO:0000256" key="3">
    <source>
        <dbReference type="ARBA" id="ARBA00005848"/>
    </source>
</evidence>
<comment type="caution">
    <text evidence="15">The sequence shown here is derived from an EMBL/GenBank/DDBJ whole genome shotgun (WGS) entry which is preliminary data.</text>
</comment>
<feature type="domain" description="Trimeric autotransporter adhesin YadA-like stalk" evidence="13">
    <location>
        <begin position="575"/>
        <end position="618"/>
    </location>
</feature>
<evidence type="ECO:0000259" key="12">
    <source>
        <dbReference type="Pfam" id="PF05658"/>
    </source>
</evidence>
<reference evidence="15" key="1">
    <citation type="submission" date="2016-01" db="EMBL/GenBank/DDBJ databases">
        <authorList>
            <person name="Peeters C."/>
        </authorList>
    </citation>
    <scope>NUCLEOTIDE SEQUENCE</scope>
    <source>
        <strain evidence="15">LMG 29321</strain>
    </source>
</reference>
<dbReference type="Pfam" id="PF05658">
    <property type="entry name" value="YadA_head"/>
    <property type="match status" value="2"/>
</dbReference>
<evidence type="ECO:0000256" key="10">
    <source>
        <dbReference type="ARBA" id="ARBA00023237"/>
    </source>
</evidence>
<evidence type="ECO:0000313" key="16">
    <source>
        <dbReference type="Proteomes" id="UP000071859"/>
    </source>
</evidence>
<keyword evidence="9" id="KW-0472">Membrane</keyword>
<dbReference type="Gene3D" id="1.20.5.170">
    <property type="match status" value="4"/>
</dbReference>
<evidence type="ECO:0000313" key="15">
    <source>
        <dbReference type="EMBL" id="SAK49210.1"/>
    </source>
</evidence>
<dbReference type="Gene3D" id="1.20.5.2280">
    <property type="match status" value="1"/>
</dbReference>
<evidence type="ECO:0000256" key="5">
    <source>
        <dbReference type="ARBA" id="ARBA00022452"/>
    </source>
</evidence>
<dbReference type="Pfam" id="PF03895">
    <property type="entry name" value="YadA_anchor"/>
    <property type="match status" value="1"/>
</dbReference>
<dbReference type="Gene3D" id="2.150.10.10">
    <property type="entry name" value="Serralysin-like metalloprotease, C-terminal"/>
    <property type="match status" value="1"/>
</dbReference>
<feature type="domain" description="Trimeric autotransporter adhesin YadA-like stalk" evidence="13">
    <location>
        <begin position="706"/>
        <end position="748"/>
    </location>
</feature>
<feature type="domain" description="ESPR" evidence="14">
    <location>
        <begin position="1"/>
        <end position="47"/>
    </location>
</feature>
<proteinExistence type="inferred from homology"/>
<evidence type="ECO:0000256" key="2">
    <source>
        <dbReference type="ARBA" id="ARBA00004442"/>
    </source>
</evidence>
<dbReference type="Gene3D" id="1.20.5.340">
    <property type="match status" value="1"/>
</dbReference>
<gene>
    <name evidence="15" type="ORF">AWB78_00960</name>
</gene>
<keyword evidence="6" id="KW-0812">Transmembrane</keyword>
<evidence type="ECO:0000256" key="7">
    <source>
        <dbReference type="ARBA" id="ARBA00022729"/>
    </source>
</evidence>
<keyword evidence="7" id="KW-0732">Signal</keyword>
<feature type="domain" description="Trimeric autotransporter adhesin YadA-like stalk" evidence="13">
    <location>
        <begin position="410"/>
        <end position="453"/>
    </location>
</feature>
<dbReference type="InterPro" id="IPR008635">
    <property type="entry name" value="Coiled_stalk_dom"/>
</dbReference>
<feature type="domain" description="Trimeric autotransporter adhesin YadA-like stalk" evidence="13">
    <location>
        <begin position="829"/>
        <end position="871"/>
    </location>
</feature>
<name>A0A157ZUP3_9BURK</name>
<dbReference type="GO" id="GO:0015031">
    <property type="term" value="P:protein transport"/>
    <property type="evidence" value="ECO:0007669"/>
    <property type="project" value="UniProtKB-KW"/>
</dbReference>
<feature type="domain" description="Trimeric autotransporter adhesin YadA-like head" evidence="12">
    <location>
        <begin position="939"/>
        <end position="963"/>
    </location>
</feature>
<feature type="domain" description="Trimeric autotransporter adhesin YadA-like head" evidence="12">
    <location>
        <begin position="176"/>
        <end position="202"/>
    </location>
</feature>
<accession>A0A157ZUP3</accession>
<dbReference type="AlphaFoldDB" id="A0A157ZUP3"/>
<dbReference type="Gene3D" id="2.60.40.4050">
    <property type="match status" value="1"/>
</dbReference>
<feature type="domain" description="Trimeric autotransporter adhesin YadA-like stalk" evidence="13">
    <location>
        <begin position="240"/>
        <end position="276"/>
    </location>
</feature>
<evidence type="ECO:0000256" key="4">
    <source>
        <dbReference type="ARBA" id="ARBA00022448"/>
    </source>
</evidence>
<dbReference type="SUPFAM" id="SSF54523">
    <property type="entry name" value="Pili subunits"/>
    <property type="match status" value="1"/>
</dbReference>
<dbReference type="InterPro" id="IPR005594">
    <property type="entry name" value="YadA_C"/>
</dbReference>
<evidence type="ECO:0000256" key="1">
    <source>
        <dbReference type="ARBA" id="ARBA00004241"/>
    </source>
</evidence>
<comment type="similarity">
    <text evidence="3">Belongs to the autotransporter-2 (AT-2) (TC 1.B.40) family.</text>
</comment>
<dbReference type="RefSeq" id="WP_062602749.1">
    <property type="nucleotide sequence ID" value="NZ_FCOX02000003.1"/>
</dbReference>
<dbReference type="SUPFAM" id="SSF101967">
    <property type="entry name" value="Adhesin YadA, collagen-binding domain"/>
    <property type="match status" value="2"/>
</dbReference>
<dbReference type="InterPro" id="IPR011049">
    <property type="entry name" value="Serralysin-like_metalloprot_C"/>
</dbReference>
<keyword evidence="8" id="KW-0653">Protein transport</keyword>
<dbReference type="OrthoDB" id="1632057at2"/>
<evidence type="ECO:0000256" key="8">
    <source>
        <dbReference type="ARBA" id="ARBA00022927"/>
    </source>
</evidence>
<evidence type="ECO:0000259" key="11">
    <source>
        <dbReference type="Pfam" id="PF03895"/>
    </source>
</evidence>
<keyword evidence="10" id="KW-0998">Cell outer membrane</keyword>
<dbReference type="EMBL" id="FCOX02000003">
    <property type="protein sequence ID" value="SAK49210.1"/>
    <property type="molecule type" value="Genomic_DNA"/>
</dbReference>
<keyword evidence="16" id="KW-1185">Reference proteome</keyword>
<dbReference type="GO" id="GO:0009279">
    <property type="term" value="C:cell outer membrane"/>
    <property type="evidence" value="ECO:0007669"/>
    <property type="project" value="UniProtKB-SubCell"/>
</dbReference>
<evidence type="ECO:0000256" key="6">
    <source>
        <dbReference type="ARBA" id="ARBA00022692"/>
    </source>
</evidence>
<protein>
    <submittedName>
        <fullName evidence="15">Transporter</fullName>
    </submittedName>
</protein>
<feature type="domain" description="Trimeric autotransporter adhesin YadA-like stalk" evidence="13">
    <location>
        <begin position="981"/>
        <end position="1020"/>
    </location>
</feature>
<dbReference type="Pfam" id="PF13018">
    <property type="entry name" value="ESPR"/>
    <property type="match status" value="1"/>
</dbReference>
<keyword evidence="5" id="KW-1134">Transmembrane beta strand</keyword>
<dbReference type="GO" id="GO:0009986">
    <property type="term" value="C:cell surface"/>
    <property type="evidence" value="ECO:0007669"/>
    <property type="project" value="UniProtKB-SubCell"/>
</dbReference>
<comment type="subcellular location">
    <subcellularLocation>
        <location evidence="2">Cell outer membrane</location>
    </subcellularLocation>
    <subcellularLocation>
        <location evidence="1">Cell surface</location>
    </subcellularLocation>
</comment>
<dbReference type="InterPro" id="IPR045584">
    <property type="entry name" value="Pilin-like"/>
</dbReference>
<evidence type="ECO:0000259" key="14">
    <source>
        <dbReference type="Pfam" id="PF13018"/>
    </source>
</evidence>
<sequence>MNKIYRIVWNAISCKSVAVSEHARGRGKSSGKSNTTTCVLKAVALAAITLSAPAAFAGNIANCNKPGDGSGGAWGSYNGGWVGQTYNTSGSELDCRHGSGVILSESTAASGGGLDGASAYIAIGSTGYESTGQMTLHGPNGITLDGDVLITGNLTLGGNVAIPYFHSNSTLPDSVASGTDAVAIGGNAIASTANSVALGADSLADSTTLSTSGFKPGSTAIAGATAAGEVSIGKAGAERRVTNVAAGLNGTDAVNVSQLQSEDAKLNQIGANTAAALGGGSTYDSTTGAITNPTYVIGGNTYNTIAGAFTDIDNRTTQNTTQIANIDDRVTQNTTQISNIDERVTQNTTQIANIDDRVTQNTTQISNITTQLNNGEVGLVQQDADTGNITVAKALNGSTVDFAGTKGARKLTGVAAGDVNTSSADAINGSQLYTVAESAASAIGGGSSVNSDGSISAPTYVIGGNTYNTISGAITNIDDRTTQNTTQIANIDDRVTQNTTQISNIDDRVTQNTTQISNIDDRVTQNTTQISNITTQLNNGEVGLVQQDADTGNITVAKALNGSTVDFAGTKGARKLTGVAAGDVNTSSADAINGSQLYTVAQSAASAIGGGSSVNSDGSISAPTYVIGGNTYNTISGAITNIDDRTTQNTTQIAQNSTDISNLTTQLASGQVGLVQQDAATNGITVAKDTGGTTVDFTGTDGQRTLTGIAAGAIGASSTDAVNGSQMYNVSTSMASALGGGSSVNADGTITLPSYVVGGVTVHNAGDAISNIDARTTQNSDAISSLASDMSNGNVGLVRQDPSSRTITVAKGTDGTVVDMSGTAGARTVTGVAAGSVSATSTDAVNGSQLYNIAQSTASAIGGGATVNADGTISGPTFNVGGTTVNNLADVVTNIDTRMTHTTSEINSINNTLTQIATGNAGVKYFHSNSELADSQAMGANAVAIGGNAKATADNSVAIGANSVADRANTVSVGAEGSERQITHVAAGTQGTDAVNVDQLNQMVSNATGSLPAGVSAKDYTDQRINAVQNSVNQVAKNADAGVASAMAMPNLTPSRPGNTVIAAGAGAYRSGSAVGVGATYRSRNSKWLVNSALSLSSTGDLGVRTHVGYEF</sequence>
<dbReference type="Pfam" id="PF05662">
    <property type="entry name" value="YadA_stalk"/>
    <property type="match status" value="6"/>
</dbReference>
<keyword evidence="4" id="KW-0813">Transport</keyword>